<name>A0ABP1PXS2_9HEXA</name>
<evidence type="ECO:0000313" key="2">
    <source>
        <dbReference type="EMBL" id="CAL8077115.1"/>
    </source>
</evidence>
<proteinExistence type="predicted"/>
<feature type="compositionally biased region" description="Basic residues" evidence="1">
    <location>
        <begin position="55"/>
        <end position="70"/>
    </location>
</feature>
<reference evidence="2 3" key="1">
    <citation type="submission" date="2024-08" db="EMBL/GenBank/DDBJ databases">
        <authorList>
            <person name="Cucini C."/>
            <person name="Frati F."/>
        </authorList>
    </citation>
    <scope>NUCLEOTIDE SEQUENCE [LARGE SCALE GENOMIC DNA]</scope>
</reference>
<comment type="caution">
    <text evidence="2">The sequence shown here is derived from an EMBL/GenBank/DDBJ whole genome shotgun (WGS) entry which is preliminary data.</text>
</comment>
<feature type="region of interest" description="Disordered" evidence="1">
    <location>
        <begin position="21"/>
        <end position="119"/>
    </location>
</feature>
<feature type="compositionally biased region" description="Basic and acidic residues" evidence="1">
    <location>
        <begin position="30"/>
        <end position="54"/>
    </location>
</feature>
<evidence type="ECO:0000313" key="3">
    <source>
        <dbReference type="Proteomes" id="UP001642540"/>
    </source>
</evidence>
<keyword evidence="3" id="KW-1185">Reference proteome</keyword>
<sequence>MYQCPDYDGHQFEEVKFEFKVPDTLDMDEETRQLTKEMEEDDRRRKKEEKADAKKAKKEGKKNGKGKKGKASADAKEDKQEEEDDTHGVTTTDTEGKAKPTNSKHKKDKGGVGNDVYMA</sequence>
<dbReference type="Proteomes" id="UP001642540">
    <property type="component" value="Unassembled WGS sequence"/>
</dbReference>
<accession>A0ABP1PXS2</accession>
<evidence type="ECO:0000256" key="1">
    <source>
        <dbReference type="SAM" id="MobiDB-lite"/>
    </source>
</evidence>
<gene>
    <name evidence="2" type="ORF">ODALV1_LOCUS3702</name>
</gene>
<organism evidence="2 3">
    <name type="scientific">Orchesella dallaii</name>
    <dbReference type="NCBI Taxonomy" id="48710"/>
    <lineage>
        <taxon>Eukaryota</taxon>
        <taxon>Metazoa</taxon>
        <taxon>Ecdysozoa</taxon>
        <taxon>Arthropoda</taxon>
        <taxon>Hexapoda</taxon>
        <taxon>Collembola</taxon>
        <taxon>Entomobryomorpha</taxon>
        <taxon>Entomobryoidea</taxon>
        <taxon>Orchesellidae</taxon>
        <taxon>Orchesellinae</taxon>
        <taxon>Orchesella</taxon>
    </lineage>
</organism>
<dbReference type="EMBL" id="CAXLJM020000012">
    <property type="protein sequence ID" value="CAL8077115.1"/>
    <property type="molecule type" value="Genomic_DNA"/>
</dbReference>
<protein>
    <submittedName>
        <fullName evidence="2">Uncharacterized protein</fullName>
    </submittedName>
</protein>